<keyword evidence="2" id="KW-1185">Reference proteome</keyword>
<accession>A0ACC7M043</accession>
<sequence>MSSRRLHHWFERLLPAPLNIPAKEWLRAGVGALLGLFLAGLACSYAFGSAVALHLLGPLAASAVLLFAVHSGALAQPWPFVGSYACATVVGLVLHHWFGSALWVAALALGLALVVMCLLRCLHPPGGGVAVSVVLADSSLTALGDKLFEPIMLNALVLVAVAVVYNRLTGVRYPKTAAPRKDLHHTADVVASERVGVSSADLDQALEELGEFVDITRDELERIILATEQHALQRSLGGITAASVMSRDVQQATPGTTLQQAWQQLSSHHLKALPVLDEARQLVGIVTLSDLVGAAMAQGRFSWRGLFRRRQVTVEQIMSRPVITVRSEEPAVALIPLLSEQGLHCLPVLEGQQLVGVITQTDLIAGLKRHLLSAAARSDHRVPAL</sequence>
<dbReference type="EMBL" id="JBIUGF010000033">
    <property type="protein sequence ID" value="MFJ1338962.1"/>
    <property type="molecule type" value="Genomic_DNA"/>
</dbReference>
<gene>
    <name evidence="1" type="ORF">ACIKP7_12600</name>
</gene>
<proteinExistence type="predicted"/>
<comment type="caution">
    <text evidence="1">The sequence shown here is derived from an EMBL/GenBank/DDBJ whole genome shotgun (WGS) entry which is preliminary data.</text>
</comment>
<dbReference type="Proteomes" id="UP001615411">
    <property type="component" value="Unassembled WGS sequence"/>
</dbReference>
<organism evidence="1 2">
    <name type="scientific">Pseudomonas caricapapayae</name>
    <dbReference type="NCBI Taxonomy" id="46678"/>
    <lineage>
        <taxon>Bacteria</taxon>
        <taxon>Pseudomonadati</taxon>
        <taxon>Pseudomonadota</taxon>
        <taxon>Gammaproteobacteria</taxon>
        <taxon>Pseudomonadales</taxon>
        <taxon>Pseudomonadaceae</taxon>
        <taxon>Pseudomonas</taxon>
    </lineage>
</organism>
<protein>
    <submittedName>
        <fullName evidence="1">HPP family protein</fullName>
    </submittedName>
</protein>
<evidence type="ECO:0000313" key="1">
    <source>
        <dbReference type="EMBL" id="MFJ1338962.1"/>
    </source>
</evidence>
<evidence type="ECO:0000313" key="2">
    <source>
        <dbReference type="Proteomes" id="UP001615411"/>
    </source>
</evidence>
<name>A0ACC7M043_9PSED</name>
<reference evidence="1" key="1">
    <citation type="submission" date="2024-10" db="EMBL/GenBank/DDBJ databases">
        <title>Aeromonas and Pseudomonas from the Cagarras Archipelago, Rio de Janeiro, Brazil.</title>
        <authorList>
            <person name="Canellas A.L.B."/>
            <person name="Laport M.S."/>
        </authorList>
    </citation>
    <scope>NUCLEOTIDE SEQUENCE</scope>
    <source>
        <strain evidence="1">ACP-7</strain>
    </source>
</reference>